<protein>
    <recommendedName>
        <fullName evidence="3">Transcription factor BYE1</fullName>
    </recommendedName>
</protein>
<dbReference type="Pfam" id="PF07744">
    <property type="entry name" value="SPOC"/>
    <property type="match status" value="1"/>
</dbReference>
<feature type="domain" description="PHD-type" evidence="10">
    <location>
        <begin position="69"/>
        <end position="131"/>
    </location>
</feature>
<dbReference type="GeneID" id="80919588"/>
<evidence type="ECO:0000259" key="10">
    <source>
        <dbReference type="PROSITE" id="PS50016"/>
    </source>
</evidence>
<dbReference type="PROSITE" id="PS51321">
    <property type="entry name" value="TFIIS_CENTRAL"/>
    <property type="match status" value="1"/>
</dbReference>
<dbReference type="GO" id="GO:0000977">
    <property type="term" value="F:RNA polymerase II transcription regulatory region sequence-specific DNA binding"/>
    <property type="evidence" value="ECO:0007669"/>
    <property type="project" value="TreeGrafter"/>
</dbReference>
<dbReference type="SMART" id="SM00249">
    <property type="entry name" value="PHD"/>
    <property type="match status" value="1"/>
</dbReference>
<dbReference type="CDD" id="cd21542">
    <property type="entry name" value="SPOC_Bye1p-like"/>
    <property type="match status" value="1"/>
</dbReference>
<dbReference type="Gene3D" id="1.10.472.30">
    <property type="entry name" value="Transcription elongation factor S-II, central domain"/>
    <property type="match status" value="1"/>
</dbReference>
<dbReference type="SUPFAM" id="SSF57903">
    <property type="entry name" value="FYVE/PHD zinc finger"/>
    <property type="match status" value="1"/>
</dbReference>
<evidence type="ECO:0000313" key="12">
    <source>
        <dbReference type="EMBL" id="CAI4034755.1"/>
    </source>
</evidence>
<dbReference type="GO" id="GO:0008270">
    <property type="term" value="F:zinc ion binding"/>
    <property type="evidence" value="ECO:0007669"/>
    <property type="project" value="UniProtKB-KW"/>
</dbReference>
<comment type="function">
    <text evidence="1">Negative regulator of transcription elongation.</text>
</comment>
<feature type="compositionally biased region" description="Basic residues" evidence="9">
    <location>
        <begin position="188"/>
        <end position="206"/>
    </location>
</feature>
<keyword evidence="5 8" id="KW-0863">Zinc-finger</keyword>
<dbReference type="CDD" id="cd15570">
    <property type="entry name" value="PHD_Bye1p_SIZ1_like"/>
    <property type="match status" value="1"/>
</dbReference>
<gene>
    <name evidence="12" type="primary">SMKI11G2050</name>
    <name evidence="12" type="ORF">SMKI_11G2050</name>
</gene>
<dbReference type="InterPro" id="IPR036575">
    <property type="entry name" value="TFIIS_cen_dom_sf"/>
</dbReference>
<comment type="similarity">
    <text evidence="2">Belongs to the BYE1 family.</text>
</comment>
<feature type="region of interest" description="Disordered" evidence="9">
    <location>
        <begin position="140"/>
        <end position="232"/>
    </location>
</feature>
<dbReference type="RefSeq" id="XP_056077875.1">
    <property type="nucleotide sequence ID" value="XM_056223903.1"/>
</dbReference>
<evidence type="ECO:0000256" key="5">
    <source>
        <dbReference type="ARBA" id="ARBA00022771"/>
    </source>
</evidence>
<dbReference type="InterPro" id="IPR001965">
    <property type="entry name" value="Znf_PHD"/>
</dbReference>
<evidence type="ECO:0000256" key="3">
    <source>
        <dbReference type="ARBA" id="ARBA00021616"/>
    </source>
</evidence>
<dbReference type="InterPro" id="IPR019786">
    <property type="entry name" value="Zinc_finger_PHD-type_CS"/>
</dbReference>
<dbReference type="PANTHER" id="PTHR11477">
    <property type="entry name" value="TRANSCRIPTION FACTOR S-II ZINC FINGER DOMAIN-CONTAINING PROTEIN"/>
    <property type="match status" value="1"/>
</dbReference>
<proteinExistence type="inferred from homology"/>
<feature type="compositionally biased region" description="Basic and acidic residues" evidence="9">
    <location>
        <begin position="216"/>
        <end position="232"/>
    </location>
</feature>
<dbReference type="EMBL" id="OX365767">
    <property type="protein sequence ID" value="CAI4034755.1"/>
    <property type="molecule type" value="Genomic_DNA"/>
</dbReference>
<feature type="domain" description="TFIIS central" evidence="11">
    <location>
        <begin position="234"/>
        <end position="368"/>
    </location>
</feature>
<dbReference type="InterPro" id="IPR013083">
    <property type="entry name" value="Znf_RING/FYVE/PHD"/>
</dbReference>
<dbReference type="Gene3D" id="3.30.40.10">
    <property type="entry name" value="Zinc/RING finger domain, C3HC4 (zinc finger)"/>
    <property type="match status" value="1"/>
</dbReference>
<feature type="compositionally biased region" description="Basic and acidic residues" evidence="9">
    <location>
        <begin position="153"/>
        <end position="164"/>
    </location>
</feature>
<keyword evidence="6" id="KW-0862">Zinc</keyword>
<dbReference type="InterPro" id="IPR011011">
    <property type="entry name" value="Znf_FYVE_PHD"/>
</dbReference>
<dbReference type="InterPro" id="IPR019787">
    <property type="entry name" value="Znf_PHD-finger"/>
</dbReference>
<evidence type="ECO:0000259" key="11">
    <source>
        <dbReference type="PROSITE" id="PS51321"/>
    </source>
</evidence>
<dbReference type="Pfam" id="PF00628">
    <property type="entry name" value="PHD"/>
    <property type="match status" value="1"/>
</dbReference>
<keyword evidence="4" id="KW-0479">Metal-binding</keyword>
<dbReference type="SUPFAM" id="SSF46942">
    <property type="entry name" value="Elongation factor TFIIS domain 2"/>
    <property type="match status" value="1"/>
</dbReference>
<name>A0AA35NBN1_SACMI</name>
<dbReference type="Pfam" id="PF07500">
    <property type="entry name" value="TFIIS_M"/>
    <property type="match status" value="1"/>
</dbReference>
<evidence type="ECO:0000256" key="1">
    <source>
        <dbReference type="ARBA" id="ARBA00002311"/>
    </source>
</evidence>
<dbReference type="GO" id="GO:0005634">
    <property type="term" value="C:nucleus"/>
    <property type="evidence" value="ECO:0007669"/>
    <property type="project" value="TreeGrafter"/>
</dbReference>
<evidence type="ECO:0000256" key="4">
    <source>
        <dbReference type="ARBA" id="ARBA00022723"/>
    </source>
</evidence>
<dbReference type="PANTHER" id="PTHR11477:SF0">
    <property type="entry name" value="IP08861P-RELATED"/>
    <property type="match status" value="1"/>
</dbReference>
<evidence type="ECO:0000256" key="6">
    <source>
        <dbReference type="ARBA" id="ARBA00022833"/>
    </source>
</evidence>
<accession>A0AA35NBN1</accession>
<keyword evidence="7" id="KW-0539">Nucleus</keyword>
<dbReference type="Proteomes" id="UP001161438">
    <property type="component" value="Chromosome 11"/>
</dbReference>
<dbReference type="SMART" id="SM00510">
    <property type="entry name" value="TFS2M"/>
    <property type="match status" value="1"/>
</dbReference>
<evidence type="ECO:0000313" key="13">
    <source>
        <dbReference type="Proteomes" id="UP001161438"/>
    </source>
</evidence>
<dbReference type="InterPro" id="IPR012921">
    <property type="entry name" value="SPOC_C"/>
</dbReference>
<sequence>MSVRTSARSNKGQNKYIEYLLEEEKEVSKKKSAKKKLDSRSKKKNKVDSLHELNKDTEKEEADEADDGYVRCLCGANNENYDAAEYSHGDMVQCDGCDSWQHIKCMTDGKDVIDGLMNEDSKYYCELCDPSMYAHLEESKKVEVSEDEDYDDDVYKPINDHNDNDADAFLDEESPRKRKRSFDNPRRTPNKTKQVKKSTGPTKRKKSTDVTNSDTLENKIPTERDFESEKEHKLRSNAEKMFSTLFSKFIIPETIEAKLYNLPERKDTIVVSQEFAHNLENELYKACLNVEFGTLDKVYTEKVRSLYSNLKDKKNLELKAHVIEGKLALNKLVNMNASELANPDLQEFKEKRDKVTLENFIVEVPDKPIYVKTHKGDELIEDSAEPQEDILYSKDSIRLHSNENFNDDKKKIDQPHDIDIEKQPSPTEIASEGPLRCSFLYPSVGLEFTGYLNYVGTSQKLKRNILKEAIGDGNLYVEGRLPLTTAVPYLKEISSSRAILVYQMFPLNDNKSNATFAEVVDLLENKGRIAGIKPKARYEKDFYIVSSKGGEVPKILDDILNNHNSEGYERFSPVKSDERRLFAFVVVKQELIH</sequence>
<feature type="compositionally biased region" description="Basic and acidic residues" evidence="9">
    <location>
        <begin position="35"/>
        <end position="58"/>
    </location>
</feature>
<dbReference type="GO" id="GO:0006351">
    <property type="term" value="P:DNA-templated transcription"/>
    <property type="evidence" value="ECO:0007669"/>
    <property type="project" value="InterPro"/>
</dbReference>
<organism evidence="12 13">
    <name type="scientific">Saccharomyces mikatae IFO 1815</name>
    <dbReference type="NCBI Taxonomy" id="226126"/>
    <lineage>
        <taxon>Eukaryota</taxon>
        <taxon>Fungi</taxon>
        <taxon>Dikarya</taxon>
        <taxon>Ascomycota</taxon>
        <taxon>Saccharomycotina</taxon>
        <taxon>Saccharomycetes</taxon>
        <taxon>Saccharomycetales</taxon>
        <taxon>Saccharomycetaceae</taxon>
        <taxon>Saccharomyces</taxon>
    </lineage>
</organism>
<evidence type="ECO:0000256" key="9">
    <source>
        <dbReference type="SAM" id="MobiDB-lite"/>
    </source>
</evidence>
<evidence type="ECO:0000256" key="7">
    <source>
        <dbReference type="ARBA" id="ARBA00023242"/>
    </source>
</evidence>
<dbReference type="PROSITE" id="PS01359">
    <property type="entry name" value="ZF_PHD_1"/>
    <property type="match status" value="1"/>
</dbReference>
<dbReference type="PROSITE" id="PS50016">
    <property type="entry name" value="ZF_PHD_2"/>
    <property type="match status" value="1"/>
</dbReference>
<evidence type="ECO:0000256" key="8">
    <source>
        <dbReference type="PROSITE-ProRule" id="PRU00146"/>
    </source>
</evidence>
<evidence type="ECO:0000256" key="2">
    <source>
        <dbReference type="ARBA" id="ARBA00011050"/>
    </source>
</evidence>
<feature type="region of interest" description="Disordered" evidence="9">
    <location>
        <begin position="27"/>
        <end position="64"/>
    </location>
</feature>
<keyword evidence="13" id="KW-1185">Reference proteome</keyword>
<dbReference type="InterPro" id="IPR003618">
    <property type="entry name" value="TFIIS_cen_dom"/>
</dbReference>
<dbReference type="AlphaFoldDB" id="A0AA35NBN1"/>
<reference evidence="12" key="1">
    <citation type="submission" date="2022-10" db="EMBL/GenBank/DDBJ databases">
        <authorList>
            <person name="Byrne P K."/>
        </authorList>
    </citation>
    <scope>NUCLEOTIDE SEQUENCE</scope>
    <source>
        <strain evidence="12">IFO1815</strain>
    </source>
</reference>